<evidence type="ECO:0000313" key="1">
    <source>
        <dbReference type="EMBL" id="KAJ4848810.1"/>
    </source>
</evidence>
<comment type="caution">
    <text evidence="1">The sequence shown here is derived from an EMBL/GenBank/DDBJ whole genome shotgun (WGS) entry which is preliminary data.</text>
</comment>
<dbReference type="Proteomes" id="UP001141552">
    <property type="component" value="Unassembled WGS sequence"/>
</dbReference>
<organism evidence="1 2">
    <name type="scientific">Turnera subulata</name>
    <dbReference type="NCBI Taxonomy" id="218843"/>
    <lineage>
        <taxon>Eukaryota</taxon>
        <taxon>Viridiplantae</taxon>
        <taxon>Streptophyta</taxon>
        <taxon>Embryophyta</taxon>
        <taxon>Tracheophyta</taxon>
        <taxon>Spermatophyta</taxon>
        <taxon>Magnoliopsida</taxon>
        <taxon>eudicotyledons</taxon>
        <taxon>Gunneridae</taxon>
        <taxon>Pentapetalae</taxon>
        <taxon>rosids</taxon>
        <taxon>fabids</taxon>
        <taxon>Malpighiales</taxon>
        <taxon>Passifloraceae</taxon>
        <taxon>Turnera</taxon>
    </lineage>
</organism>
<dbReference type="AlphaFoldDB" id="A0A9Q0GGV7"/>
<reference evidence="1" key="1">
    <citation type="submission" date="2022-02" db="EMBL/GenBank/DDBJ databases">
        <authorList>
            <person name="Henning P.M."/>
            <person name="McCubbin A.G."/>
            <person name="Shore J.S."/>
        </authorList>
    </citation>
    <scope>NUCLEOTIDE SEQUENCE</scope>
    <source>
        <strain evidence="1">F60SS</strain>
        <tissue evidence="1">Leaves</tissue>
    </source>
</reference>
<name>A0A9Q0GGV7_9ROSI</name>
<gene>
    <name evidence="1" type="ORF">Tsubulata_005451</name>
</gene>
<keyword evidence="2" id="KW-1185">Reference proteome</keyword>
<protein>
    <submittedName>
        <fullName evidence="1">Uncharacterized protein</fullName>
    </submittedName>
</protein>
<dbReference type="EMBL" id="JAKUCV010000794">
    <property type="protein sequence ID" value="KAJ4848810.1"/>
    <property type="molecule type" value="Genomic_DNA"/>
</dbReference>
<sequence length="132" mass="15558">MKTPEEYFPTFGELVRIINLGIEEQTYFKDLMRRTWMVYNALCIAFSIKKVRGHLLMSRTIQEYKMELCVVGLQGWFMPGSITFPLARARLRSLLSPTILFQTGCDKQEKNNRQCDHQKLEGRNIVLRRSMH</sequence>
<reference evidence="1" key="2">
    <citation type="journal article" date="2023" name="Plants (Basel)">
        <title>Annotation of the Turnera subulata (Passifloraceae) Draft Genome Reveals the S-Locus Evolved after the Divergence of Turneroideae from Passifloroideae in a Stepwise Manner.</title>
        <authorList>
            <person name="Henning P.M."/>
            <person name="Roalson E.H."/>
            <person name="Mir W."/>
            <person name="McCubbin A.G."/>
            <person name="Shore J.S."/>
        </authorList>
    </citation>
    <scope>NUCLEOTIDE SEQUENCE</scope>
    <source>
        <strain evidence="1">F60SS</strain>
    </source>
</reference>
<evidence type="ECO:0000313" key="2">
    <source>
        <dbReference type="Proteomes" id="UP001141552"/>
    </source>
</evidence>
<dbReference type="OrthoDB" id="1751253at2759"/>
<proteinExistence type="predicted"/>
<accession>A0A9Q0GGV7</accession>